<accession>A0ABS7PBB4</accession>
<dbReference type="Gene3D" id="2.30.29.50">
    <property type="entry name" value="Bacterial Pleckstrin homology domain"/>
    <property type="match status" value="1"/>
</dbReference>
<dbReference type="Proteomes" id="UP000759298">
    <property type="component" value="Unassembled WGS sequence"/>
</dbReference>
<dbReference type="RefSeq" id="WP_010238634.1">
    <property type="nucleotide sequence ID" value="NZ_JAHWXP010000001.1"/>
</dbReference>
<feature type="domain" description="Bacterial Pleckstrin homology" evidence="1">
    <location>
        <begin position="5"/>
        <end position="115"/>
    </location>
</feature>
<name>A0ABS7PBB4_9SPHN</name>
<gene>
    <name evidence="2" type="ORF">KYN89_04755</name>
</gene>
<comment type="caution">
    <text evidence="2">The sequence shown here is derived from an EMBL/GenBank/DDBJ whole genome shotgun (WGS) entry which is preliminary data.</text>
</comment>
<evidence type="ECO:0000259" key="1">
    <source>
        <dbReference type="Pfam" id="PF08000"/>
    </source>
</evidence>
<dbReference type="EMBL" id="JAHWXP010000001">
    <property type="protein sequence ID" value="MBY8336350.1"/>
    <property type="molecule type" value="Genomic_DNA"/>
</dbReference>
<dbReference type="CDD" id="cd13225">
    <property type="entry name" value="PH-like_bacteria"/>
    <property type="match status" value="1"/>
</dbReference>
<evidence type="ECO:0000313" key="3">
    <source>
        <dbReference type="Proteomes" id="UP000759298"/>
    </source>
</evidence>
<dbReference type="InterPro" id="IPR037063">
    <property type="entry name" value="PHb_sf"/>
</dbReference>
<proteinExistence type="predicted"/>
<sequence length="121" mass="13668">MGILNQTQTTPQGFVDNHGHALVEGEEVYFAFRTIRDWIAFTDWRMIYVDVQGILGNKKEYLTVPYRSITAFSITSAGTIDIDAEIAVFLSGHPPIEFKVGKFTNTEALQKLLAKRMNLVE</sequence>
<reference evidence="2 3" key="1">
    <citation type="submission" date="2021-07" db="EMBL/GenBank/DDBJ databases">
        <title>Alteriqipengyuania abyssalis NZ-12B nov, sp.nov isolated from deep sea sponge in pacific ocean.</title>
        <authorList>
            <person name="Tareen S."/>
            <person name="Wink J."/>
        </authorList>
    </citation>
    <scope>NUCLEOTIDE SEQUENCE [LARGE SCALE GENOMIC DNA]</scope>
    <source>
        <strain evidence="2 3">NZ-12B</strain>
    </source>
</reference>
<dbReference type="PANTHER" id="PTHR35796:SF3">
    <property type="entry name" value="BHLH DOMAIN-CONTAINING PROTEIN"/>
    <property type="match status" value="1"/>
</dbReference>
<dbReference type="InterPro" id="IPR012544">
    <property type="entry name" value="PHb"/>
</dbReference>
<dbReference type="PANTHER" id="PTHR35796">
    <property type="entry name" value="HYPOTHETICAL CYTOSOLIC PROTEIN"/>
    <property type="match status" value="1"/>
</dbReference>
<evidence type="ECO:0000313" key="2">
    <source>
        <dbReference type="EMBL" id="MBY8336350.1"/>
    </source>
</evidence>
<dbReference type="SUPFAM" id="SSF50729">
    <property type="entry name" value="PH domain-like"/>
    <property type="match status" value="1"/>
</dbReference>
<dbReference type="Pfam" id="PF08000">
    <property type="entry name" value="bPH_1"/>
    <property type="match status" value="1"/>
</dbReference>
<organism evidence="2 3">
    <name type="scientific">Alteriqipengyuania abyssalis</name>
    <dbReference type="NCBI Taxonomy" id="2860200"/>
    <lineage>
        <taxon>Bacteria</taxon>
        <taxon>Pseudomonadati</taxon>
        <taxon>Pseudomonadota</taxon>
        <taxon>Alphaproteobacteria</taxon>
        <taxon>Sphingomonadales</taxon>
        <taxon>Erythrobacteraceae</taxon>
        <taxon>Alteriqipengyuania</taxon>
    </lineage>
</organism>
<keyword evidence="3" id="KW-1185">Reference proteome</keyword>
<protein>
    <submittedName>
        <fullName evidence="2">PH domain-containing protein</fullName>
    </submittedName>
</protein>